<evidence type="ECO:0000313" key="2">
    <source>
        <dbReference type="Proteomes" id="UP000607645"/>
    </source>
</evidence>
<dbReference type="EMBL" id="JACOPQ010000002">
    <property type="protein sequence ID" value="MBC5735928.1"/>
    <property type="molecule type" value="Genomic_DNA"/>
</dbReference>
<name>A0A8J6J936_9FIRM</name>
<comment type="caution">
    <text evidence="1">The sequence shown here is derived from an EMBL/GenBank/DDBJ whole genome shotgun (WGS) entry which is preliminary data.</text>
</comment>
<accession>A0A8J6J936</accession>
<keyword evidence="2" id="KW-1185">Reference proteome</keyword>
<dbReference type="InterPro" id="IPR032710">
    <property type="entry name" value="NTF2-like_dom_sf"/>
</dbReference>
<organism evidence="1 2">
    <name type="scientific">Lawsonibacter faecis</name>
    <dbReference type="NCBI Taxonomy" id="2763052"/>
    <lineage>
        <taxon>Bacteria</taxon>
        <taxon>Bacillati</taxon>
        <taxon>Bacillota</taxon>
        <taxon>Clostridia</taxon>
        <taxon>Eubacteriales</taxon>
        <taxon>Oscillospiraceae</taxon>
        <taxon>Lawsonibacter</taxon>
    </lineage>
</organism>
<evidence type="ECO:0000313" key="1">
    <source>
        <dbReference type="EMBL" id="MBC5735928.1"/>
    </source>
</evidence>
<reference evidence="1" key="1">
    <citation type="submission" date="2020-08" db="EMBL/GenBank/DDBJ databases">
        <title>Genome public.</title>
        <authorList>
            <person name="Liu C."/>
            <person name="Sun Q."/>
        </authorList>
    </citation>
    <scope>NUCLEOTIDE SEQUENCE</scope>
    <source>
        <strain evidence="1">NSJ-52</strain>
    </source>
</reference>
<dbReference type="Gene3D" id="3.10.450.50">
    <property type="match status" value="1"/>
</dbReference>
<gene>
    <name evidence="1" type="ORF">H8S62_02730</name>
</gene>
<dbReference type="RefSeq" id="WP_186918393.1">
    <property type="nucleotide sequence ID" value="NZ_JACOPQ010000002.1"/>
</dbReference>
<proteinExistence type="predicted"/>
<protein>
    <submittedName>
        <fullName evidence="1">Nuclear transport factor 2 family protein</fullName>
    </submittedName>
</protein>
<dbReference type="SUPFAM" id="SSF54427">
    <property type="entry name" value="NTF2-like"/>
    <property type="match status" value="1"/>
</dbReference>
<dbReference type="AlphaFoldDB" id="A0A8J6J936"/>
<dbReference type="Proteomes" id="UP000607645">
    <property type="component" value="Unassembled WGS sequence"/>
</dbReference>
<sequence length="126" mass="14039">MDPKAFVTAFWRDVAAQDRQALGAYFAPGAAVFWHNTNERFSAEEYIRANCEYPGEWRGEVERVELAGEAAISVVRVWLADDSASFHAVSFFTFTGGVISRLDEYWGDDGEAPEWRRKLGLGGAIG</sequence>